<evidence type="ECO:0000256" key="8">
    <source>
        <dbReference type="ARBA" id="ARBA00022824"/>
    </source>
</evidence>
<keyword evidence="7 12" id="KW-0812">Transmembrane</keyword>
<evidence type="ECO:0000256" key="7">
    <source>
        <dbReference type="ARBA" id="ARBA00022692"/>
    </source>
</evidence>
<feature type="transmembrane region" description="Helical" evidence="12">
    <location>
        <begin position="950"/>
        <end position="969"/>
    </location>
</feature>
<feature type="transmembrane region" description="Helical" evidence="12">
    <location>
        <begin position="658"/>
        <end position="681"/>
    </location>
</feature>
<feature type="transmembrane region" description="Helical" evidence="12">
    <location>
        <begin position="515"/>
        <end position="532"/>
    </location>
</feature>
<dbReference type="SUPFAM" id="SSF53649">
    <property type="entry name" value="Alkaline phosphatase-like"/>
    <property type="match status" value="1"/>
</dbReference>
<feature type="transmembrane region" description="Helical" evidence="12">
    <location>
        <begin position="538"/>
        <end position="556"/>
    </location>
</feature>
<dbReference type="PANTHER" id="PTHR12250:SF0">
    <property type="entry name" value="GPI ETHANOLAMINE PHOSPHATE TRANSFERASE 1"/>
    <property type="match status" value="1"/>
</dbReference>
<dbReference type="InterPro" id="IPR007070">
    <property type="entry name" value="GPI_EtnP_transferase_1"/>
</dbReference>
<dbReference type="OrthoDB" id="2748310at2759"/>
<feature type="transmembrane region" description="Helical" evidence="12">
    <location>
        <begin position="604"/>
        <end position="620"/>
    </location>
</feature>
<comment type="subcellular location">
    <subcellularLocation>
        <location evidence="1 12">Endoplasmic reticulum membrane</location>
        <topology evidence="1 12">Multi-pass membrane protein</topology>
    </subcellularLocation>
</comment>
<name>A0A976FN29_BRELC</name>
<keyword evidence="10 12" id="KW-0472">Membrane</keyword>
<dbReference type="Pfam" id="PF04987">
    <property type="entry name" value="PigN"/>
    <property type="match status" value="1"/>
</dbReference>
<dbReference type="GO" id="GO:0051377">
    <property type="term" value="F:mannose-ethanolamine phosphotransferase activity"/>
    <property type="evidence" value="ECO:0007669"/>
    <property type="project" value="UniProtKB-UniRule"/>
</dbReference>
<comment type="similarity">
    <text evidence="3 12">Belongs to the PIGG/PIGN/PIGO family. PIGN subfamily.</text>
</comment>
<dbReference type="AlphaFoldDB" id="A0A976FN29"/>
<sequence>MKKVGDGLVGLLVLGVFFHAVYVLSIFDIYFTSPVVPHIENVDYTDSPPAKRVVVFVADGCRADKFFETNESTSDLRVSFLRNIMLTQGSWGVSHTRVPTESRPGHVALFAGMYEDVSAVTKGWADNPVDFDSIFNQSTSAFLFGSPDIVPMFARHVSHAFEEHYSHEEEDFAKRDASELDVWVFERLQQLLRTASTDTKRYSQLHQDGVVIFCHYLGIDSNGHAHRPNSPNYLNNIALVDELVEKSARMIDEFYNDDQRTAYVFTADHGMGSKGAHGDGDPANTRTPLVVWGAGVQKPTIVPFQEHFQVSLPTHSRGQIQAQLRAQSQQEQAAITQWGALRTRLRKDVMQADIAPLISALLGRPYPRNSVGVLPFSYLTPGAYRANAVHSNAHQLFLHAKRKEIEKKTHTLFYFQPYQVFHERVPKLQQELRDAKAPSRTQDDYKRYIQVETLSQELVEICLDTLAYFQRYDWFFLLSTVVLGYVGWILIVLLAYWHPHVFHLVWFLGPRGHYLDIKLSIMVFAAFLYLALEKAPLTYYLYLVFPLVFWNCLLNHRDLIAHTWNSKIRKTPCSTEYWKQPMAEGFLIVVCLELVVYGYERRELFSLLFSGLAFWTYVSTSPSCHDARARFSWPSSCWTGSCLLLSVFPLLPCEYGEHTALVLIGGLLLILATGGVQCQFASFPQLSSKRAFFLLRTMPVIISLITLQMTMQYLDGERSKPPFGLTLTNWLVASMPIAALFSSFHCDRHDAIAQGVHRAPTHEEFALSRSLQRLVAIMLAFGPSYILLSIAYEVLFYVVLCSVLVSWLLLEAHTPLPLTSKWREIQRAFVFLLLIHIAFFGTGNVASMSSFEISSTYRFVTVFAPFTMGALLVIKILIPFMLVTCTFHLILLLPVTTKSKAKASKHRVPSTRYFLLVVVMSDFLALQFLFRVKNEGSWKEIGNSISMFGIVNAQIVLIPVLFLLARVFVSKM</sequence>
<evidence type="ECO:0000256" key="3">
    <source>
        <dbReference type="ARBA" id="ARBA00008400"/>
    </source>
</evidence>
<dbReference type="PANTHER" id="PTHR12250">
    <property type="entry name" value="PHOSPHATIDYLINOSITOL GLYCAN, CLASS N"/>
    <property type="match status" value="1"/>
</dbReference>
<feature type="transmembrane region" description="Helical" evidence="12">
    <location>
        <begin position="474"/>
        <end position="495"/>
    </location>
</feature>
<gene>
    <name evidence="14" type="ORF">CCR75_005813</name>
</gene>
<comment type="pathway">
    <text evidence="2 12">Glycolipid biosynthesis; glycosylphosphatidylinositol-anchor biosynthesis.</text>
</comment>
<keyword evidence="15" id="KW-1185">Reference proteome</keyword>
<proteinExistence type="inferred from homology"/>
<keyword evidence="9 12" id="KW-1133">Transmembrane helix</keyword>
<dbReference type="Gene3D" id="3.40.720.10">
    <property type="entry name" value="Alkaline Phosphatase, subunit A"/>
    <property type="match status" value="2"/>
</dbReference>
<keyword evidence="5 12" id="KW-0337">GPI-anchor biosynthesis</keyword>
<feature type="transmembrane region" description="Helical" evidence="12">
    <location>
        <begin position="693"/>
        <end position="711"/>
    </location>
</feature>
<dbReference type="InterPro" id="IPR002591">
    <property type="entry name" value="Phosphodiest/P_Trfase"/>
</dbReference>
<dbReference type="GO" id="GO:0006506">
    <property type="term" value="P:GPI anchor biosynthetic process"/>
    <property type="evidence" value="ECO:0007669"/>
    <property type="project" value="UniProtKB-KW"/>
</dbReference>
<dbReference type="FunFam" id="3.40.720.10:FF:000015">
    <property type="entry name" value="GPI ethanolamine phosphate transferase 1"/>
    <property type="match status" value="1"/>
</dbReference>
<dbReference type="InterPro" id="IPR017852">
    <property type="entry name" value="GPI_EtnP_transferase_1_C"/>
</dbReference>
<dbReference type="EMBL" id="SHOA02000007">
    <property type="protein sequence ID" value="TDH69655.1"/>
    <property type="molecule type" value="Genomic_DNA"/>
</dbReference>
<evidence type="ECO:0000256" key="12">
    <source>
        <dbReference type="RuleBase" id="RU367138"/>
    </source>
</evidence>
<keyword evidence="11" id="KW-0325">Glycoprotein</keyword>
<accession>A0A976FN29</accession>
<dbReference type="InterPro" id="IPR037671">
    <property type="entry name" value="PIGN_N"/>
</dbReference>
<evidence type="ECO:0000256" key="11">
    <source>
        <dbReference type="ARBA" id="ARBA00023180"/>
    </source>
</evidence>
<dbReference type="KEGG" id="blac:94349559"/>
<feature type="transmembrane region" description="Helical" evidence="12">
    <location>
        <begin position="913"/>
        <end position="930"/>
    </location>
</feature>
<feature type="transmembrane region" description="Helical" evidence="12">
    <location>
        <begin position="866"/>
        <end position="893"/>
    </location>
</feature>
<organism evidence="14 15">
    <name type="scientific">Bremia lactucae</name>
    <name type="common">Lettuce downy mildew</name>
    <dbReference type="NCBI Taxonomy" id="4779"/>
    <lineage>
        <taxon>Eukaryota</taxon>
        <taxon>Sar</taxon>
        <taxon>Stramenopiles</taxon>
        <taxon>Oomycota</taxon>
        <taxon>Peronosporomycetes</taxon>
        <taxon>Peronosporales</taxon>
        <taxon>Peronosporaceae</taxon>
        <taxon>Bremia</taxon>
    </lineage>
</organism>
<dbReference type="RefSeq" id="XP_067819154.1">
    <property type="nucleotide sequence ID" value="XM_067963888.1"/>
</dbReference>
<dbReference type="CDD" id="cd16020">
    <property type="entry name" value="GPI_EPT_1"/>
    <property type="match status" value="1"/>
</dbReference>
<keyword evidence="8 12" id="KW-0256">Endoplasmic reticulum</keyword>
<keyword evidence="6 12" id="KW-0808">Transferase</keyword>
<dbReference type="EC" id="2.-.-.-" evidence="12"/>
<protein>
    <recommendedName>
        <fullName evidence="4 12">GPI ethanolamine phosphate transferase 1</fullName>
        <ecNumber evidence="12">2.-.-.-</ecNumber>
    </recommendedName>
</protein>
<feature type="domain" description="GPI ethanolamine phosphate transferase 1 C-terminal" evidence="13">
    <location>
        <begin position="465"/>
        <end position="937"/>
    </location>
</feature>
<evidence type="ECO:0000256" key="2">
    <source>
        <dbReference type="ARBA" id="ARBA00004687"/>
    </source>
</evidence>
<feature type="transmembrane region" description="Helical" evidence="12">
    <location>
        <begin position="7"/>
        <end position="31"/>
    </location>
</feature>
<dbReference type="GO" id="GO:0005789">
    <property type="term" value="C:endoplasmic reticulum membrane"/>
    <property type="evidence" value="ECO:0007669"/>
    <property type="project" value="UniProtKB-SubCell"/>
</dbReference>
<evidence type="ECO:0000256" key="9">
    <source>
        <dbReference type="ARBA" id="ARBA00022989"/>
    </source>
</evidence>
<evidence type="ECO:0000256" key="4">
    <source>
        <dbReference type="ARBA" id="ARBA00020831"/>
    </source>
</evidence>
<comment type="caution">
    <text evidence="14">The sequence shown here is derived from an EMBL/GenBank/DDBJ whole genome shotgun (WGS) entry which is preliminary data.</text>
</comment>
<dbReference type="GeneID" id="94349559"/>
<feature type="transmembrane region" description="Helical" evidence="12">
    <location>
        <begin position="828"/>
        <end position="846"/>
    </location>
</feature>
<evidence type="ECO:0000256" key="5">
    <source>
        <dbReference type="ARBA" id="ARBA00022502"/>
    </source>
</evidence>
<dbReference type="Pfam" id="PF01663">
    <property type="entry name" value="Phosphodiest"/>
    <property type="match status" value="1"/>
</dbReference>
<evidence type="ECO:0000259" key="13">
    <source>
        <dbReference type="Pfam" id="PF04987"/>
    </source>
</evidence>
<evidence type="ECO:0000313" key="15">
    <source>
        <dbReference type="Proteomes" id="UP000294530"/>
    </source>
</evidence>
<reference evidence="14 15" key="1">
    <citation type="journal article" date="2021" name="Genome Biol.">
        <title>AFLAP: assembly-free linkage analysis pipeline using k-mers from genome sequencing data.</title>
        <authorList>
            <person name="Fletcher K."/>
            <person name="Zhang L."/>
            <person name="Gil J."/>
            <person name="Han R."/>
            <person name="Cavanaugh K."/>
            <person name="Michelmore R."/>
        </authorList>
    </citation>
    <scope>NUCLEOTIDE SEQUENCE [LARGE SCALE GENOMIC DNA]</scope>
    <source>
        <strain evidence="14 15">SF5</strain>
    </source>
</reference>
<evidence type="ECO:0000256" key="6">
    <source>
        <dbReference type="ARBA" id="ARBA00022679"/>
    </source>
</evidence>
<evidence type="ECO:0000256" key="10">
    <source>
        <dbReference type="ARBA" id="ARBA00023136"/>
    </source>
</evidence>
<evidence type="ECO:0000313" key="14">
    <source>
        <dbReference type="EMBL" id="TDH69655.1"/>
    </source>
</evidence>
<feature type="transmembrane region" description="Helical" evidence="12">
    <location>
        <begin position="794"/>
        <end position="816"/>
    </location>
</feature>
<comment type="function">
    <text evidence="12">Ethanolamine phosphate transferase involved in glycosylphosphatidylinositol-anchor biosynthesis. Transfers ethanolamine phosphate to the first alpha-1,4-linked mannose of the glycosylphosphatidylinositol precursor of GPI-anchor.</text>
</comment>
<dbReference type="InterPro" id="IPR017850">
    <property type="entry name" value="Alkaline_phosphatase_core_sf"/>
</dbReference>
<dbReference type="Proteomes" id="UP000294530">
    <property type="component" value="Unassembled WGS sequence"/>
</dbReference>
<evidence type="ECO:0000256" key="1">
    <source>
        <dbReference type="ARBA" id="ARBA00004477"/>
    </source>
</evidence>